<dbReference type="InterPro" id="IPR036291">
    <property type="entry name" value="NAD(P)-bd_dom_sf"/>
</dbReference>
<dbReference type="InterPro" id="IPR052228">
    <property type="entry name" value="Sec_Metab_Biosynth_Oxidored"/>
</dbReference>
<dbReference type="InterPro" id="IPR002347">
    <property type="entry name" value="SDR_fam"/>
</dbReference>
<protein>
    <recommendedName>
        <fullName evidence="4">Oxidoreductase</fullName>
    </recommendedName>
</protein>
<dbReference type="Gene3D" id="3.40.50.720">
    <property type="entry name" value="NAD(P)-binding Rossmann-like Domain"/>
    <property type="match status" value="1"/>
</dbReference>
<proteinExistence type="predicted"/>
<comment type="caution">
    <text evidence="2">The sequence shown here is derived from an EMBL/GenBank/DDBJ whole genome shotgun (WGS) entry which is preliminary data.</text>
</comment>
<dbReference type="PANTHER" id="PTHR47534">
    <property type="entry name" value="YALI0E05731P"/>
    <property type="match status" value="1"/>
</dbReference>
<dbReference type="PANTHER" id="PTHR47534:SF3">
    <property type="entry name" value="ALCOHOL DEHYDROGENASE-LIKE C-TERMINAL DOMAIN-CONTAINING PROTEIN"/>
    <property type="match status" value="1"/>
</dbReference>
<dbReference type="OMA" id="YSRMRFV"/>
<reference evidence="3" key="1">
    <citation type="journal article" date="2015" name="Genome Announc.">
        <title>Draft whole-genome sequence of the biocontrol agent Trichoderma harzianum T6776.</title>
        <authorList>
            <person name="Baroncelli R."/>
            <person name="Piaggeschi G."/>
            <person name="Fiorini L."/>
            <person name="Bertolini E."/>
            <person name="Zapparata A."/>
            <person name="Pe M.E."/>
            <person name="Sarrocco S."/>
            <person name="Vannacci G."/>
        </authorList>
    </citation>
    <scope>NUCLEOTIDE SEQUENCE [LARGE SCALE GENOMIC DNA]</scope>
    <source>
        <strain evidence="3">T6776</strain>
    </source>
</reference>
<dbReference type="OrthoDB" id="2898509at2759"/>
<gene>
    <name evidence="2" type="ORF">THAR02_07936</name>
</gene>
<evidence type="ECO:0000313" key="3">
    <source>
        <dbReference type="Proteomes" id="UP000034112"/>
    </source>
</evidence>
<name>A0A0G0A3Z9_TRIHA</name>
<dbReference type="AlphaFoldDB" id="A0A0G0A3Z9"/>
<evidence type="ECO:0000256" key="1">
    <source>
        <dbReference type="ARBA" id="ARBA00023002"/>
    </source>
</evidence>
<evidence type="ECO:0000313" key="2">
    <source>
        <dbReference type="EMBL" id="KKO99963.1"/>
    </source>
</evidence>
<dbReference type="EMBL" id="JOKZ01000287">
    <property type="protein sequence ID" value="KKO99963.1"/>
    <property type="molecule type" value="Genomic_DNA"/>
</dbReference>
<keyword evidence="1" id="KW-0560">Oxidoreductase</keyword>
<dbReference type="GO" id="GO:0016491">
    <property type="term" value="F:oxidoreductase activity"/>
    <property type="evidence" value="ECO:0007669"/>
    <property type="project" value="UniProtKB-KW"/>
</dbReference>
<evidence type="ECO:0008006" key="4">
    <source>
        <dbReference type="Google" id="ProtNLM"/>
    </source>
</evidence>
<organism evidence="2 3">
    <name type="scientific">Trichoderma harzianum</name>
    <name type="common">Hypocrea lixii</name>
    <dbReference type="NCBI Taxonomy" id="5544"/>
    <lineage>
        <taxon>Eukaryota</taxon>
        <taxon>Fungi</taxon>
        <taxon>Dikarya</taxon>
        <taxon>Ascomycota</taxon>
        <taxon>Pezizomycotina</taxon>
        <taxon>Sordariomycetes</taxon>
        <taxon>Hypocreomycetidae</taxon>
        <taxon>Hypocreales</taxon>
        <taxon>Hypocreaceae</taxon>
        <taxon>Trichoderma</taxon>
    </lineage>
</organism>
<accession>A0A0G0A3Z9</accession>
<dbReference type="Proteomes" id="UP000034112">
    <property type="component" value="Unassembled WGS sequence"/>
</dbReference>
<dbReference type="SUPFAM" id="SSF51735">
    <property type="entry name" value="NAD(P)-binding Rossmann-fold domains"/>
    <property type="match status" value="1"/>
</dbReference>
<sequence length="330" mass="35663">MVALEVIQQSNKLLATLPQARGLVAVFIGATSGIGQSALEHFAKLTAAPRIYSAARAKTAASHAEYLETLRKANPEGTYTLLTADASLVSEIDSAVDQVLKSETKVDLLFMSPGFFAFEGRINTKEGLDPSMSTRYYSRLRAVQRLLPLLNSSEAVSPRVVSVLAAGEERALEEDDLDLAQPENWTMWKASHHACTMGTLALERIARENPRLSIAHCHPGAVATPGLARSNTFGLNPPNPMDQDEAGQRAVFYCTNDRYAGKPGLVPVPDGLEVLEKTPGGVFLIGPLGETKVEQSEAALADMRKRGVDEKVWKFTQELFETAIAKAVSA</sequence>
<dbReference type="Pfam" id="PF00106">
    <property type="entry name" value="adh_short"/>
    <property type="match status" value="1"/>
</dbReference>